<dbReference type="Proteomes" id="UP000254429">
    <property type="component" value="Unassembled WGS sequence"/>
</dbReference>
<sequence>MDSCGLIKTGNDIKTVPDRMWQGVPHSFSKDFIVAVDMDSDTSGSPNGPVGNQVRSTRIIGLSLICSSITPCAFGIYSSISYDVRLQDLYVKNVGIGYRTSDSWLQSWSNITVENVNKGFFVENGGTSFNISNTYVKNASSIAYHFVNITYSTLTCTAADYINGSAYAFLGCTSIVMNGCGAENITGSAFECNQSRVTINSFRGVKFFDAGNIACIFTQCAIVMSACFLPEFDGSFSSKYFELNDSTINLNNTVCPDASRVKWGETAVSWINFSNYGGNYTIWGVTAWTATGFLVNGIAHVYAELPPDSSVTQFSQGARWELIRPTAGNNYKWIHTGGGVWRAAGSI</sequence>
<evidence type="ECO:0000313" key="1">
    <source>
        <dbReference type="EMBL" id="STM37913.1"/>
    </source>
</evidence>
<reference evidence="1 2" key="1">
    <citation type="submission" date="2018-06" db="EMBL/GenBank/DDBJ databases">
        <authorList>
            <consortium name="Pathogen Informatics"/>
            <person name="Doyle S."/>
        </authorList>
    </citation>
    <scope>NUCLEOTIDE SEQUENCE [LARGE SCALE GENOMIC DNA]</scope>
    <source>
        <strain evidence="1 2">NCTC8500</strain>
    </source>
</reference>
<gene>
    <name evidence="1" type="ORF">NCTC8500_01671</name>
</gene>
<name>A0A377DP71_ECOLX</name>
<dbReference type="AlphaFoldDB" id="A0A377DP71"/>
<dbReference type="EMBL" id="UGFG01000001">
    <property type="protein sequence ID" value="STM37913.1"/>
    <property type="molecule type" value="Genomic_DNA"/>
</dbReference>
<protein>
    <submittedName>
        <fullName evidence="1">Uncharacterized protein</fullName>
    </submittedName>
</protein>
<accession>A0A377DP71</accession>
<proteinExistence type="predicted"/>
<evidence type="ECO:0000313" key="2">
    <source>
        <dbReference type="Proteomes" id="UP000254429"/>
    </source>
</evidence>
<organism evidence="1 2">
    <name type="scientific">Escherichia coli</name>
    <dbReference type="NCBI Taxonomy" id="562"/>
    <lineage>
        <taxon>Bacteria</taxon>
        <taxon>Pseudomonadati</taxon>
        <taxon>Pseudomonadota</taxon>
        <taxon>Gammaproteobacteria</taxon>
        <taxon>Enterobacterales</taxon>
        <taxon>Enterobacteriaceae</taxon>
        <taxon>Escherichia</taxon>
    </lineage>
</organism>